<comment type="subcellular location">
    <subcellularLocation>
        <location evidence="1">Cytoplasm</location>
    </subcellularLocation>
</comment>
<evidence type="ECO:0000256" key="1">
    <source>
        <dbReference type="ARBA" id="ARBA00004496"/>
    </source>
</evidence>
<protein>
    <submittedName>
        <fullName evidence="5">ESX secretion-associated protein EspG</fullName>
    </submittedName>
</protein>
<reference evidence="6" key="1">
    <citation type="journal article" date="2019" name="Int. J. Syst. Evol. Microbiol.">
        <title>The Global Catalogue of Microorganisms (GCM) 10K type strain sequencing project: providing services to taxonomists for standard genome sequencing and annotation.</title>
        <authorList>
            <consortium name="The Broad Institute Genomics Platform"/>
            <consortium name="The Broad Institute Genome Sequencing Center for Infectious Disease"/>
            <person name="Wu L."/>
            <person name="Ma J."/>
        </authorList>
    </citation>
    <scope>NUCLEOTIDE SEQUENCE [LARGE SCALE GENOMIC DNA]</scope>
    <source>
        <strain evidence="6">JCM 17695</strain>
    </source>
</reference>
<keyword evidence="6" id="KW-1185">Reference proteome</keyword>
<sequence>MALRDDTEDQWRRVGAELSWLDTPRGRYRIAVAEDDAWMSVNPLSHNDLRAELRALAARVR</sequence>
<keyword evidence="3" id="KW-0963">Cytoplasm</keyword>
<comment type="caution">
    <text evidence="5">The sequence shown here is derived from an EMBL/GenBank/DDBJ whole genome shotgun (WGS) entry which is preliminary data.</text>
</comment>
<organism evidence="5 6">
    <name type="scientific">Actinokineospora soli</name>
    <dbReference type="NCBI Taxonomy" id="1048753"/>
    <lineage>
        <taxon>Bacteria</taxon>
        <taxon>Bacillati</taxon>
        <taxon>Actinomycetota</taxon>
        <taxon>Actinomycetes</taxon>
        <taxon>Pseudonocardiales</taxon>
        <taxon>Pseudonocardiaceae</taxon>
        <taxon>Actinokineospora</taxon>
    </lineage>
</organism>
<dbReference type="Proteomes" id="UP001596512">
    <property type="component" value="Unassembled WGS sequence"/>
</dbReference>
<dbReference type="Pfam" id="PF14011">
    <property type="entry name" value="ESX-1_EspG"/>
    <property type="match status" value="1"/>
</dbReference>
<keyword evidence="4" id="KW-0143">Chaperone</keyword>
<evidence type="ECO:0000313" key="5">
    <source>
        <dbReference type="EMBL" id="MFC7613094.1"/>
    </source>
</evidence>
<evidence type="ECO:0000256" key="3">
    <source>
        <dbReference type="ARBA" id="ARBA00022490"/>
    </source>
</evidence>
<dbReference type="InterPro" id="IPR025734">
    <property type="entry name" value="EspG"/>
</dbReference>
<proteinExistence type="inferred from homology"/>
<dbReference type="EMBL" id="JBHTEY010000004">
    <property type="protein sequence ID" value="MFC7613094.1"/>
    <property type="molecule type" value="Genomic_DNA"/>
</dbReference>
<evidence type="ECO:0000256" key="2">
    <source>
        <dbReference type="ARBA" id="ARBA00006411"/>
    </source>
</evidence>
<comment type="similarity">
    <text evidence="2">Belongs to the EspG family.</text>
</comment>
<gene>
    <name evidence="5" type="ORF">ACFQV2_05110</name>
</gene>
<evidence type="ECO:0000313" key="6">
    <source>
        <dbReference type="Proteomes" id="UP001596512"/>
    </source>
</evidence>
<accession>A0ABW2TIY2</accession>
<evidence type="ECO:0000256" key="4">
    <source>
        <dbReference type="ARBA" id="ARBA00023186"/>
    </source>
</evidence>
<name>A0ABW2TIY2_9PSEU</name>